<dbReference type="GO" id="GO:0010608">
    <property type="term" value="P:post-transcriptional regulation of gene expression"/>
    <property type="evidence" value="ECO:0007669"/>
    <property type="project" value="TreeGrafter"/>
</dbReference>
<evidence type="ECO:0000256" key="2">
    <source>
        <dbReference type="ARBA" id="ARBA00022737"/>
    </source>
</evidence>
<feature type="repeat" description="Pumilio" evidence="4">
    <location>
        <begin position="167"/>
        <end position="202"/>
    </location>
</feature>
<dbReference type="InterPro" id="IPR001313">
    <property type="entry name" value="Pumilio_RNA-bd_rpt"/>
</dbReference>
<name>A0AA36G4B7_9BILA</name>
<evidence type="ECO:0000313" key="8">
    <source>
        <dbReference type="Proteomes" id="UP001177023"/>
    </source>
</evidence>
<dbReference type="Pfam" id="PF00806">
    <property type="entry name" value="PUF"/>
    <property type="match status" value="7"/>
</dbReference>
<feature type="repeat" description="Pumilio" evidence="4">
    <location>
        <begin position="203"/>
        <end position="240"/>
    </location>
</feature>
<feature type="non-terminal residue" evidence="7">
    <location>
        <position position="1"/>
    </location>
</feature>
<dbReference type="SUPFAM" id="SSF48371">
    <property type="entry name" value="ARM repeat"/>
    <property type="match status" value="1"/>
</dbReference>
<dbReference type="GO" id="GO:0030154">
    <property type="term" value="P:cell differentiation"/>
    <property type="evidence" value="ECO:0007669"/>
    <property type="project" value="UniProtKB-KW"/>
</dbReference>
<dbReference type="PANTHER" id="PTHR12537:SF112">
    <property type="entry name" value="FEM-3 MRNA-BINDING FACTOR 1-RELATED"/>
    <property type="match status" value="1"/>
</dbReference>
<feature type="domain" description="PUM-HD" evidence="6">
    <location>
        <begin position="68"/>
        <end position="451"/>
    </location>
</feature>
<evidence type="ECO:0000256" key="4">
    <source>
        <dbReference type="PROSITE-ProRule" id="PRU00317"/>
    </source>
</evidence>
<keyword evidence="8" id="KW-1185">Reference proteome</keyword>
<protein>
    <recommendedName>
        <fullName evidence="6">PUM-HD domain-containing protein</fullName>
    </recommendedName>
</protein>
<accession>A0AA36G4B7</accession>
<dbReference type="AlphaFoldDB" id="A0AA36G4B7"/>
<evidence type="ECO:0000256" key="5">
    <source>
        <dbReference type="SAM" id="MobiDB-lite"/>
    </source>
</evidence>
<keyword evidence="3" id="KW-0221">Differentiation</keyword>
<dbReference type="InterPro" id="IPR011989">
    <property type="entry name" value="ARM-like"/>
</dbReference>
<dbReference type="GO" id="GO:0003730">
    <property type="term" value="F:mRNA 3'-UTR binding"/>
    <property type="evidence" value="ECO:0007669"/>
    <property type="project" value="TreeGrafter"/>
</dbReference>
<dbReference type="GO" id="GO:0005737">
    <property type="term" value="C:cytoplasm"/>
    <property type="evidence" value="ECO:0007669"/>
    <property type="project" value="TreeGrafter"/>
</dbReference>
<keyword evidence="2" id="KW-0677">Repeat</keyword>
<keyword evidence="1" id="KW-0217">Developmental protein</keyword>
<evidence type="ECO:0000256" key="1">
    <source>
        <dbReference type="ARBA" id="ARBA00022473"/>
    </source>
</evidence>
<dbReference type="PANTHER" id="PTHR12537">
    <property type="entry name" value="RNA BINDING PROTEIN PUMILIO-RELATED"/>
    <property type="match status" value="1"/>
</dbReference>
<feature type="repeat" description="Pumilio" evidence="4">
    <location>
        <begin position="328"/>
        <end position="363"/>
    </location>
</feature>
<dbReference type="Proteomes" id="UP001177023">
    <property type="component" value="Unassembled WGS sequence"/>
</dbReference>
<feature type="compositionally biased region" description="Polar residues" evidence="5">
    <location>
        <begin position="13"/>
        <end position="22"/>
    </location>
</feature>
<comment type="caution">
    <text evidence="7">The sequence shown here is derived from an EMBL/GenBank/DDBJ whole genome shotgun (WGS) entry which is preliminary data.</text>
</comment>
<dbReference type="SMART" id="SM00025">
    <property type="entry name" value="Pumilio"/>
    <property type="match status" value="7"/>
</dbReference>
<gene>
    <name evidence="7" type="ORF">MSPICULIGERA_LOCUS13680</name>
</gene>
<dbReference type="GO" id="GO:0005634">
    <property type="term" value="C:nucleus"/>
    <property type="evidence" value="ECO:0007669"/>
    <property type="project" value="TreeGrafter"/>
</dbReference>
<dbReference type="InterPro" id="IPR033133">
    <property type="entry name" value="PUM-HD"/>
</dbReference>
<dbReference type="EMBL" id="CATQJA010002637">
    <property type="protein sequence ID" value="CAJ0575369.1"/>
    <property type="molecule type" value="Genomic_DNA"/>
</dbReference>
<reference evidence="7" key="1">
    <citation type="submission" date="2023-06" db="EMBL/GenBank/DDBJ databases">
        <authorList>
            <person name="Delattre M."/>
        </authorList>
    </citation>
    <scope>NUCLEOTIDE SEQUENCE</scope>
    <source>
        <strain evidence="7">AF72</strain>
    </source>
</reference>
<dbReference type="PROSITE" id="PS50302">
    <property type="entry name" value="PUM"/>
    <property type="match status" value="4"/>
</dbReference>
<evidence type="ECO:0000256" key="3">
    <source>
        <dbReference type="ARBA" id="ARBA00022782"/>
    </source>
</evidence>
<organism evidence="7 8">
    <name type="scientific">Mesorhabditis spiculigera</name>
    <dbReference type="NCBI Taxonomy" id="96644"/>
    <lineage>
        <taxon>Eukaryota</taxon>
        <taxon>Metazoa</taxon>
        <taxon>Ecdysozoa</taxon>
        <taxon>Nematoda</taxon>
        <taxon>Chromadorea</taxon>
        <taxon>Rhabditida</taxon>
        <taxon>Rhabditina</taxon>
        <taxon>Rhabditomorpha</taxon>
        <taxon>Rhabditoidea</taxon>
        <taxon>Rhabditidae</taxon>
        <taxon>Mesorhabditinae</taxon>
        <taxon>Mesorhabditis</taxon>
    </lineage>
</organism>
<feature type="repeat" description="Pumilio" evidence="4">
    <location>
        <begin position="291"/>
        <end position="327"/>
    </location>
</feature>
<dbReference type="InterPro" id="IPR016024">
    <property type="entry name" value="ARM-type_fold"/>
</dbReference>
<feature type="region of interest" description="Disordered" evidence="5">
    <location>
        <begin position="1"/>
        <end position="25"/>
    </location>
</feature>
<dbReference type="PROSITE" id="PS50303">
    <property type="entry name" value="PUM_HD"/>
    <property type="match status" value="1"/>
</dbReference>
<dbReference type="Gene3D" id="1.25.10.10">
    <property type="entry name" value="Leucine-rich Repeat Variant"/>
    <property type="match status" value="1"/>
</dbReference>
<evidence type="ECO:0000313" key="7">
    <source>
        <dbReference type="EMBL" id="CAJ0575369.1"/>
    </source>
</evidence>
<evidence type="ECO:0000259" key="6">
    <source>
        <dbReference type="PROSITE" id="PS50303"/>
    </source>
</evidence>
<proteinExistence type="predicted"/>
<sequence length="452" mass="51770">MGDAKPPRLMSLANGSVNNSKPTHPRMPRYHAPGNVLNNNYFISRSGTRAYSSGSFASNSNSSVDMGYGNGYMYNYAPQLTLDGEAELEQCLRDGKVEMAAKKKEWYPLMTDLLPTSPLWKHYIYAVLMREPGSFQRLAAHVFGNFFAQTLVKHATAPVHQQWIMTSLFENLDDLCFNRYACRVVQQIFDHFPPDTKAVLFNTILQREDVLRMTNDGNANHVIQKMIEDLPIAYWRNLLDIYLAGEGTFFNIIEDKFGCRIMQLAVDHLAIAYEDKKSHLEAKACLEPFMALMIDNCERLSSHEYANYVVQQVIKCISGYRSELIRTCLLRNLLSLSQEKYASHVVECALKCGDAQDVYLMLEELFDGYMPEPKTGRNCIDVLLYHQYGNYVVQHMLSACYENAKLPEFAIYRSRLLEWGDRLKALIDTNSSYLSRYSSGKKMLHSLDHLLK</sequence>